<keyword evidence="4" id="KW-0804">Transcription</keyword>
<keyword evidence="2" id="KW-0479">Metal-binding</keyword>
<evidence type="ECO:0000256" key="4">
    <source>
        <dbReference type="ARBA" id="ARBA00023163"/>
    </source>
</evidence>
<dbReference type="PANTHER" id="PTHR47338">
    <property type="entry name" value="ZN(II)2CYS6 TRANSCRIPTION FACTOR (EUROFUNG)-RELATED"/>
    <property type="match status" value="1"/>
</dbReference>
<dbReference type="CDD" id="cd12148">
    <property type="entry name" value="fungal_TF_MHR"/>
    <property type="match status" value="1"/>
</dbReference>
<dbReference type="Pfam" id="PF04082">
    <property type="entry name" value="Fungal_trans"/>
    <property type="match status" value="1"/>
</dbReference>
<protein>
    <recommendedName>
        <fullName evidence="7">Xylanolytic transcriptional activator regulatory domain-containing protein</fullName>
    </recommendedName>
</protein>
<name>A0ABR3YYR3_9PEZI</name>
<evidence type="ECO:0000256" key="1">
    <source>
        <dbReference type="ARBA" id="ARBA00004123"/>
    </source>
</evidence>
<organism evidence="8 9">
    <name type="scientific">Sporothrix stenoceras</name>
    <dbReference type="NCBI Taxonomy" id="5173"/>
    <lineage>
        <taxon>Eukaryota</taxon>
        <taxon>Fungi</taxon>
        <taxon>Dikarya</taxon>
        <taxon>Ascomycota</taxon>
        <taxon>Pezizomycotina</taxon>
        <taxon>Sordariomycetes</taxon>
        <taxon>Sordariomycetidae</taxon>
        <taxon>Ophiostomatales</taxon>
        <taxon>Ophiostomataceae</taxon>
        <taxon>Sporothrix</taxon>
    </lineage>
</organism>
<evidence type="ECO:0000256" key="3">
    <source>
        <dbReference type="ARBA" id="ARBA00023015"/>
    </source>
</evidence>
<feature type="compositionally biased region" description="Polar residues" evidence="6">
    <location>
        <begin position="140"/>
        <end position="151"/>
    </location>
</feature>
<proteinExistence type="predicted"/>
<evidence type="ECO:0000313" key="9">
    <source>
        <dbReference type="Proteomes" id="UP001583186"/>
    </source>
</evidence>
<evidence type="ECO:0000313" key="8">
    <source>
        <dbReference type="EMBL" id="KAL1893506.1"/>
    </source>
</evidence>
<feature type="compositionally biased region" description="Polar residues" evidence="6">
    <location>
        <begin position="55"/>
        <end position="66"/>
    </location>
</feature>
<keyword evidence="9" id="KW-1185">Reference proteome</keyword>
<dbReference type="EMBL" id="JAWCUI010000037">
    <property type="protein sequence ID" value="KAL1893506.1"/>
    <property type="molecule type" value="Genomic_DNA"/>
</dbReference>
<keyword evidence="5" id="KW-0539">Nucleus</keyword>
<comment type="subcellular location">
    <subcellularLocation>
        <location evidence="1">Nucleus</location>
    </subcellularLocation>
</comment>
<feature type="region of interest" description="Disordered" evidence="6">
    <location>
        <begin position="406"/>
        <end position="450"/>
    </location>
</feature>
<keyword evidence="3" id="KW-0805">Transcription regulation</keyword>
<feature type="compositionally biased region" description="Basic and acidic residues" evidence="6">
    <location>
        <begin position="104"/>
        <end position="127"/>
    </location>
</feature>
<feature type="compositionally biased region" description="Gly residues" evidence="6">
    <location>
        <begin position="412"/>
        <end position="421"/>
    </location>
</feature>
<feature type="domain" description="Xylanolytic transcriptional activator regulatory" evidence="7">
    <location>
        <begin position="280"/>
        <end position="368"/>
    </location>
</feature>
<feature type="compositionally biased region" description="Polar residues" evidence="6">
    <location>
        <begin position="422"/>
        <end position="436"/>
    </location>
</feature>
<feature type="region of interest" description="Disordered" evidence="6">
    <location>
        <begin position="97"/>
        <end position="151"/>
    </location>
</feature>
<comment type="caution">
    <text evidence="8">The sequence shown here is derived from an EMBL/GenBank/DDBJ whole genome shotgun (WGS) entry which is preliminary data.</text>
</comment>
<dbReference type="SMART" id="SM00906">
    <property type="entry name" value="Fungal_trans"/>
    <property type="match status" value="1"/>
</dbReference>
<dbReference type="InterPro" id="IPR007219">
    <property type="entry name" value="XnlR_reg_dom"/>
</dbReference>
<feature type="compositionally biased region" description="Low complexity" evidence="6">
    <location>
        <begin position="39"/>
        <end position="50"/>
    </location>
</feature>
<gene>
    <name evidence="8" type="ORF">Sste5346_006334</name>
</gene>
<evidence type="ECO:0000256" key="6">
    <source>
        <dbReference type="SAM" id="MobiDB-lite"/>
    </source>
</evidence>
<dbReference type="Proteomes" id="UP001583186">
    <property type="component" value="Unassembled WGS sequence"/>
</dbReference>
<dbReference type="PANTHER" id="PTHR47338:SF23">
    <property type="entry name" value="ZN(II)2CYS6 TRANSCRIPTION FACTOR (EUROFUNG)"/>
    <property type="match status" value="1"/>
</dbReference>
<evidence type="ECO:0000256" key="5">
    <source>
        <dbReference type="ARBA" id="ARBA00023242"/>
    </source>
</evidence>
<sequence>MRKNKPGLKAGAIESLGKRIDALEKALCERQPPPGALANGDGTTNTTNDGPVSENAPSNLPRNTQADVLTPLHGSLATVAQVLSKLNDNITVLSQSISASPRSASHDDPNDPNDSRPAKRTRLDDGHRHSHSTLHISSHTQEANGNSTSTTDIESEILHGERLDALLDAYFLKLHPWIPMMHQATFRRRVHETQLSQGGDIVRDRLSVVLDAMVVGALHLVDAGKLPSFLSGDPGQIQATIEKARRRVLVEATSELTVENLQALVIVAFSDLGNGEPSRAWPIIGSLTRTVEFLCLNVENDQHHDSPASYFSLPSLPPPRNWIEEEERRRVFWNIFALDRTCSITTGWSVGLTADNVSRRLPICGTHWNDEIRAEAPFFEIWDMAAAKISNSIAFLPANYSSPGRANENGNKGPGSAGGNNGTCPDNHSHSANTEYAPTRPRRQQKASGPIDKSAVGAFAYYVESLEWLSRIFTYFLQPKVNFKNPEEVSNWLTRFKELDLDLVHWKMFLPPKWKDPSIPPPETANFLDPNMSLAHVTHNTSMILLHQCIGYPDTKKHALHRLQLRLPSDYSAQTCQGAAIETAHITREYLASAPAAKSVSPHFAFCAFVSAKVLLGQLGQSPYYVQVNNVPGSANAIISGMTINSAQNSAQSVDSASWMLQANGHDGLSNILDSLTDSSFMDLDRIISFDETFSSVPTVPGDNMVQMQQTEGHDWTRPGYN</sequence>
<feature type="region of interest" description="Disordered" evidence="6">
    <location>
        <begin position="30"/>
        <end position="66"/>
    </location>
</feature>
<accession>A0ABR3YYR3</accession>
<reference evidence="8 9" key="1">
    <citation type="journal article" date="2024" name="IMA Fungus">
        <title>IMA Genome - F19 : A genome assembly and annotation guide to empower mycologists, including annotated draft genome sequences of Ceratocystis pirilliformis, Diaporthe australafricana, Fusarium ophioides, Paecilomyces lecythidis, and Sporothrix stenoceras.</title>
        <authorList>
            <person name="Aylward J."/>
            <person name="Wilson A.M."/>
            <person name="Visagie C.M."/>
            <person name="Spraker J."/>
            <person name="Barnes I."/>
            <person name="Buitendag C."/>
            <person name="Ceriani C."/>
            <person name="Del Mar Angel L."/>
            <person name="du Plessis D."/>
            <person name="Fuchs T."/>
            <person name="Gasser K."/>
            <person name="Kramer D."/>
            <person name="Li W."/>
            <person name="Munsamy K."/>
            <person name="Piso A."/>
            <person name="Price J.L."/>
            <person name="Sonnekus B."/>
            <person name="Thomas C."/>
            <person name="van der Nest A."/>
            <person name="van Dijk A."/>
            <person name="van Heerden A."/>
            <person name="van Vuuren N."/>
            <person name="Yilmaz N."/>
            <person name="Duong T.A."/>
            <person name="van der Merwe N.A."/>
            <person name="Wingfield M.J."/>
            <person name="Wingfield B.D."/>
        </authorList>
    </citation>
    <scope>NUCLEOTIDE SEQUENCE [LARGE SCALE GENOMIC DNA]</scope>
    <source>
        <strain evidence="8 9">CMW 5346</strain>
    </source>
</reference>
<dbReference type="InterPro" id="IPR050815">
    <property type="entry name" value="TF_fung"/>
</dbReference>
<evidence type="ECO:0000259" key="7">
    <source>
        <dbReference type="SMART" id="SM00906"/>
    </source>
</evidence>
<evidence type="ECO:0000256" key="2">
    <source>
        <dbReference type="ARBA" id="ARBA00022723"/>
    </source>
</evidence>